<sequence>MNMVFAHRMDNSKPPLVVPTLLVPLHNHSCAETAAPLPSQDLTELSPEHSWRSNGTDPQYGPSPGEVAAASTFFGALWLLSVFGNSLVCLVIHRSRRTQSTTNYFVVSLACADLLVSVASTPFVLLQFSTGRWTLGSATCRAVRYFQYLTPGVQIYVLLSICIDRFYTIVYPLSFKVSREKAKKMIAASWIFEATFVTPVLFFYGSSWDNHCNYFLPSSWEGSAYTVIHFLVSFVIPCILIILFYQKVIKYIWRIGTDGRTVRRTTNVVPRTKVRTIEMLLILNLLFLVSWLPFHVAQLWHPQERDGKQSSLVFTAVTWLSFSSSASKPTLYSIYNANFRRGMKETFCMSSMKCYRSNAYTITTSSRMAKKNYVGISEIPPSARTVTKDSIYDSFDREAKEKKLAWPINSNPPNTFV</sequence>
<reference evidence="1" key="2">
    <citation type="submission" date="2025-08" db="UniProtKB">
        <authorList>
            <consortium name="Ensembl"/>
        </authorList>
    </citation>
    <scope>IDENTIFICATION</scope>
</reference>
<proteinExistence type="predicted"/>
<protein>
    <submittedName>
        <fullName evidence="1">G protein-coupled receptor 19</fullName>
    </submittedName>
</protein>
<reference evidence="1" key="1">
    <citation type="submission" date="2020-11" db="EMBL/GenBank/DDBJ databases">
        <authorList>
            <person name="Davenport K.M."/>
            <person name="Bickhart D.M."/>
            <person name="Smith T.P.L."/>
            <person name="Murdoch B.M."/>
            <person name="Rosen B.D."/>
        </authorList>
    </citation>
    <scope>NUCLEOTIDE SEQUENCE [LARGE SCALE GENOMIC DNA]</scope>
    <source>
        <strain evidence="1">OAR_USU_Benz2616</strain>
    </source>
</reference>
<organism evidence="1">
    <name type="scientific">Ovis aries</name>
    <name type="common">Sheep</name>
    <dbReference type="NCBI Taxonomy" id="9940"/>
    <lineage>
        <taxon>Eukaryota</taxon>
        <taxon>Metazoa</taxon>
        <taxon>Chordata</taxon>
        <taxon>Craniata</taxon>
        <taxon>Vertebrata</taxon>
        <taxon>Euteleostomi</taxon>
        <taxon>Mammalia</taxon>
        <taxon>Eutheria</taxon>
        <taxon>Laurasiatheria</taxon>
        <taxon>Artiodactyla</taxon>
        <taxon>Ruminantia</taxon>
        <taxon>Pecora</taxon>
        <taxon>Bovidae</taxon>
        <taxon>Caprinae</taxon>
        <taxon>Ovis</taxon>
    </lineage>
</organism>
<name>A0AC11AU70_SHEEP</name>
<dbReference type="Ensembl" id="ENSOART00020005688.2">
    <property type="protein sequence ID" value="ENSOARP00020004680.2"/>
    <property type="gene ID" value="ENSOARG00020003732.2"/>
</dbReference>
<reference evidence="1" key="3">
    <citation type="submission" date="2025-09" db="UniProtKB">
        <authorList>
            <consortium name="Ensembl"/>
        </authorList>
    </citation>
    <scope>IDENTIFICATION</scope>
</reference>
<gene>
    <name evidence="1" type="primary">GPR19</name>
</gene>
<accession>A0AC11AU70</accession>
<evidence type="ECO:0000313" key="1">
    <source>
        <dbReference type="Ensembl" id="ENSOARP00020004680.2"/>
    </source>
</evidence>